<dbReference type="OrthoDB" id="8018573at2"/>
<dbReference type="AlphaFoldDB" id="A0A5C6U5S3"/>
<evidence type="ECO:0000313" key="1">
    <source>
        <dbReference type="EMBL" id="TXC68194.1"/>
    </source>
</evidence>
<dbReference type="Proteomes" id="UP000321129">
    <property type="component" value="Unassembled WGS sequence"/>
</dbReference>
<sequence>MVYSFTGTLAVWQPAFDTIRGSLIARCELFGLLPEVAITTDGNTRLLSFSTADGQPQWLLTNRRDGQERWFTVQNGQLHVGDGTCSLRGS</sequence>
<accession>A0A5C6U5S3</accession>
<organism evidence="1 2">
    <name type="scientific">Flavisphingopyxis soli</name>
    <dbReference type="NCBI Taxonomy" id="2601267"/>
    <lineage>
        <taxon>Bacteria</taxon>
        <taxon>Pseudomonadati</taxon>
        <taxon>Pseudomonadota</taxon>
        <taxon>Alphaproteobacteria</taxon>
        <taxon>Sphingomonadales</taxon>
        <taxon>Sphingopyxidaceae</taxon>
        <taxon>Flavisphingopyxis</taxon>
    </lineage>
</organism>
<comment type="caution">
    <text evidence="1">The sequence shown here is derived from an EMBL/GenBank/DDBJ whole genome shotgun (WGS) entry which is preliminary data.</text>
</comment>
<keyword evidence="2" id="KW-1185">Reference proteome</keyword>
<dbReference type="EMBL" id="VOPY01000003">
    <property type="protein sequence ID" value="TXC68194.1"/>
    <property type="molecule type" value="Genomic_DNA"/>
</dbReference>
<gene>
    <name evidence="1" type="ORF">FSZ31_10895</name>
</gene>
<evidence type="ECO:0000313" key="2">
    <source>
        <dbReference type="Proteomes" id="UP000321129"/>
    </source>
</evidence>
<dbReference type="RefSeq" id="WP_147123413.1">
    <property type="nucleotide sequence ID" value="NZ_VOPY01000003.1"/>
</dbReference>
<name>A0A5C6U5S3_9SPHN</name>
<reference evidence="1 2" key="1">
    <citation type="submission" date="2019-08" db="EMBL/GenBank/DDBJ databases">
        <title>Sphingorhabdus soil sp. nov., isolated from arctic soil.</title>
        <authorList>
            <person name="Liu Y."/>
        </authorList>
    </citation>
    <scope>NUCLEOTIDE SEQUENCE [LARGE SCALE GENOMIC DNA]</scope>
    <source>
        <strain evidence="1 2">D-2Q-5-6</strain>
    </source>
</reference>
<protein>
    <submittedName>
        <fullName evidence="1">Uncharacterized protein</fullName>
    </submittedName>
</protein>
<proteinExistence type="predicted"/>